<feature type="binding site" evidence="12">
    <location>
        <position position="337"/>
    </location>
    <ligand>
        <name>substrate</name>
    </ligand>
</feature>
<dbReference type="FunFam" id="2.40.37.10:FF:000003">
    <property type="entry name" value="Diaminopimelate decarboxylase"/>
    <property type="match status" value="1"/>
</dbReference>
<dbReference type="Gene3D" id="2.40.37.10">
    <property type="entry name" value="Lyase, Ornithine Decarboxylase, Chain A, domain 1"/>
    <property type="match status" value="1"/>
</dbReference>
<evidence type="ECO:0000256" key="3">
    <source>
        <dbReference type="ARBA" id="ARBA00022793"/>
    </source>
</evidence>
<evidence type="ECO:0000259" key="15">
    <source>
        <dbReference type="Pfam" id="PF00278"/>
    </source>
</evidence>
<dbReference type="SUPFAM" id="SSF50621">
    <property type="entry name" value="Alanine racemase C-terminal domain-like"/>
    <property type="match status" value="1"/>
</dbReference>
<dbReference type="AlphaFoldDB" id="A0A2T4Z9N9"/>
<comment type="cofactor">
    <cofactor evidence="1 12 13 14">
        <name>pyridoxal 5'-phosphate</name>
        <dbReference type="ChEBI" id="CHEBI:597326"/>
    </cofactor>
</comment>
<keyword evidence="6 12" id="KW-0456">Lyase</keyword>
<dbReference type="EMBL" id="PZZP01000001">
    <property type="protein sequence ID" value="PTM58609.1"/>
    <property type="molecule type" value="Genomic_DNA"/>
</dbReference>
<dbReference type="HAMAP" id="MF_02120">
    <property type="entry name" value="LysA"/>
    <property type="match status" value="1"/>
</dbReference>
<dbReference type="GO" id="GO:0030170">
    <property type="term" value="F:pyridoxal phosphate binding"/>
    <property type="evidence" value="ECO:0007669"/>
    <property type="project" value="UniProtKB-UniRule"/>
</dbReference>
<comment type="function">
    <text evidence="12">Specifically catalyzes the decarboxylation of meso-diaminopimelate (meso-DAP) to L-lysine.</text>
</comment>
<comment type="similarity">
    <text evidence="9 12">Belongs to the Orn/Lys/Arg decarboxylase class-II family. LysA subfamily.</text>
</comment>
<dbReference type="SUPFAM" id="SSF51419">
    <property type="entry name" value="PLP-binding barrel"/>
    <property type="match status" value="1"/>
</dbReference>
<dbReference type="InterPro" id="IPR000183">
    <property type="entry name" value="Orn/DAP/Arg_de-COase"/>
</dbReference>
<feature type="active site" description="Proton donor" evidence="13">
    <location>
        <position position="405"/>
    </location>
</feature>
<comment type="pathway">
    <text evidence="8 12 14">Amino-acid biosynthesis; L-lysine biosynthesis via DAP pathway; L-lysine from DL-2,6-diaminopimelate: step 1/1.</text>
</comment>
<feature type="binding site" evidence="12">
    <location>
        <position position="374"/>
    </location>
    <ligand>
        <name>substrate</name>
    </ligand>
</feature>
<comment type="catalytic activity">
    <reaction evidence="7 12 14">
        <text>meso-2,6-diaminopimelate + H(+) = L-lysine + CO2</text>
        <dbReference type="Rhea" id="RHEA:15101"/>
        <dbReference type="ChEBI" id="CHEBI:15378"/>
        <dbReference type="ChEBI" id="CHEBI:16526"/>
        <dbReference type="ChEBI" id="CHEBI:32551"/>
        <dbReference type="ChEBI" id="CHEBI:57791"/>
        <dbReference type="EC" id="4.1.1.20"/>
    </reaction>
</comment>
<protein>
    <recommendedName>
        <fullName evidence="11 12">Diaminopimelate decarboxylase</fullName>
        <shortName evidence="12">DAP decarboxylase</shortName>
        <shortName evidence="12">DAPDC</shortName>
        <ecNumber evidence="10 12">4.1.1.20</ecNumber>
    </recommendedName>
</protein>
<feature type="domain" description="Orn/DAP/Arg decarboxylase 2 N-terminal" evidence="16">
    <location>
        <begin position="87"/>
        <end position="340"/>
    </location>
</feature>
<evidence type="ECO:0000256" key="14">
    <source>
        <dbReference type="RuleBase" id="RU003738"/>
    </source>
</evidence>
<keyword evidence="3 12" id="KW-0210">Decarboxylase</keyword>
<proteinExistence type="inferred from homology"/>
<evidence type="ECO:0000256" key="9">
    <source>
        <dbReference type="ARBA" id="ARBA00060983"/>
    </source>
</evidence>
<name>A0A2T4Z9N9_9BACL</name>
<gene>
    <name evidence="12" type="primary">lysA</name>
    <name evidence="17" type="ORF">C8J48_1194</name>
</gene>
<evidence type="ECO:0000256" key="6">
    <source>
        <dbReference type="ARBA" id="ARBA00023239"/>
    </source>
</evidence>
<keyword evidence="5 12" id="KW-0457">Lysine biosynthesis</keyword>
<evidence type="ECO:0000313" key="17">
    <source>
        <dbReference type="EMBL" id="PTM58609.1"/>
    </source>
</evidence>
<evidence type="ECO:0000259" key="16">
    <source>
        <dbReference type="Pfam" id="PF02784"/>
    </source>
</evidence>
<reference evidence="17 18" key="1">
    <citation type="submission" date="2018-04" db="EMBL/GenBank/DDBJ databases">
        <title>Genomic Encyclopedia of Archaeal and Bacterial Type Strains, Phase II (KMG-II): from individual species to whole genera.</title>
        <authorList>
            <person name="Goeker M."/>
        </authorList>
    </citation>
    <scope>NUCLEOTIDE SEQUENCE [LARGE SCALE GENOMIC DNA]</scope>
    <source>
        <strain evidence="17 18">DSM 45169</strain>
    </source>
</reference>
<dbReference type="FunFam" id="3.20.20.10:FF:000003">
    <property type="entry name" value="Diaminopimelate decarboxylase"/>
    <property type="match status" value="1"/>
</dbReference>
<evidence type="ECO:0000256" key="8">
    <source>
        <dbReference type="ARBA" id="ARBA00060643"/>
    </source>
</evidence>
<feature type="modified residue" description="N6-(pyridoxal phosphate)lysine" evidence="12 13">
    <location>
        <position position="112"/>
    </location>
</feature>
<dbReference type="InterPro" id="IPR029066">
    <property type="entry name" value="PLP-binding_barrel"/>
</dbReference>
<dbReference type="GO" id="GO:0009089">
    <property type="term" value="P:lysine biosynthetic process via diaminopimelate"/>
    <property type="evidence" value="ECO:0007669"/>
    <property type="project" value="UniProtKB-UniRule"/>
</dbReference>
<evidence type="ECO:0000256" key="2">
    <source>
        <dbReference type="ARBA" id="ARBA00022605"/>
    </source>
</evidence>
<dbReference type="PANTHER" id="PTHR43727">
    <property type="entry name" value="DIAMINOPIMELATE DECARBOXYLASE"/>
    <property type="match status" value="1"/>
</dbReference>
<dbReference type="PRINTS" id="PR01181">
    <property type="entry name" value="DAPDCRBXLASE"/>
</dbReference>
<comment type="subunit">
    <text evidence="12">Homodimer.</text>
</comment>
<dbReference type="InterPro" id="IPR022643">
    <property type="entry name" value="De-COase2_C"/>
</dbReference>
<dbReference type="InterPro" id="IPR009006">
    <property type="entry name" value="Ala_racemase/Decarboxylase_C"/>
</dbReference>
<dbReference type="Gene3D" id="3.20.20.10">
    <property type="entry name" value="Alanine racemase"/>
    <property type="match status" value="1"/>
</dbReference>
<evidence type="ECO:0000256" key="1">
    <source>
        <dbReference type="ARBA" id="ARBA00001933"/>
    </source>
</evidence>
<sequence>MLVFRRTGDGLLQQLVVERYHRKWEFKQQTHASVAFLVQESEAEKMMYLYGNSRINEKGNLEIGGCDTVELAAQWGTPLYVMDEKWIRQRMKQFVQAFQATGLAFQVAYASKAFSTLAMCRLVDEEGLHLDVVSEGELHTALAAGFPPERIYFHGNNKTPAELVKGLEAGIRLFVVDNFTELQLLELLAQERGMKVPVLLRTTPGIEAHTHDYIQTGQEDSKFGFDLGSDQVYKAVQTCMKSPALHLEGFHCHIGSQIFEVEGFRLAVGKMAELIRNCQERYGTHTKILNLGGGFGIRYQADDTPLEPADYVEAIAEEVKRTFSEEERPEIWLEPGRSLVGEAGTTLYTVGSIKEIPGVRKYVAVDGGMSDNLRPALYQAAYEAHLANKADQTPTETVSIAGKLCESGDMLIWDTVLPSVESGDILAVGCTGAYNYSMANNYNRMPRPAVIFVADGKAELVVRRETLDDLISQDVIPERLKRKKVTTF</sequence>
<accession>A0A2T4Z9N9</accession>
<evidence type="ECO:0000313" key="18">
    <source>
        <dbReference type="Proteomes" id="UP000241639"/>
    </source>
</evidence>
<dbReference type="EC" id="4.1.1.20" evidence="10 12"/>
<comment type="caution">
    <text evidence="17">The sequence shown here is derived from an EMBL/GenBank/DDBJ whole genome shotgun (WGS) entry which is preliminary data.</text>
</comment>
<organism evidence="17 18">
    <name type="scientific">Desmospora activa DSM 45169</name>
    <dbReference type="NCBI Taxonomy" id="1121389"/>
    <lineage>
        <taxon>Bacteria</taxon>
        <taxon>Bacillati</taxon>
        <taxon>Bacillota</taxon>
        <taxon>Bacilli</taxon>
        <taxon>Bacillales</taxon>
        <taxon>Thermoactinomycetaceae</taxon>
        <taxon>Desmospora</taxon>
    </lineage>
</organism>
<evidence type="ECO:0000256" key="4">
    <source>
        <dbReference type="ARBA" id="ARBA00022898"/>
    </source>
</evidence>
<evidence type="ECO:0000256" key="10">
    <source>
        <dbReference type="ARBA" id="ARBA00066427"/>
    </source>
</evidence>
<feature type="binding site" evidence="12">
    <location>
        <position position="294"/>
    </location>
    <ligand>
        <name>pyridoxal 5'-phosphate</name>
        <dbReference type="ChEBI" id="CHEBI:597326"/>
    </ligand>
</feature>
<evidence type="ECO:0000256" key="7">
    <source>
        <dbReference type="ARBA" id="ARBA00050464"/>
    </source>
</evidence>
<keyword evidence="4 12" id="KW-0663">Pyridoxal phosphate</keyword>
<dbReference type="GO" id="GO:0008836">
    <property type="term" value="F:diaminopimelate decarboxylase activity"/>
    <property type="evidence" value="ECO:0007669"/>
    <property type="project" value="UniProtKB-UniRule"/>
</dbReference>
<dbReference type="PANTHER" id="PTHR43727:SF2">
    <property type="entry name" value="GROUP IV DECARBOXYLASE"/>
    <property type="match status" value="1"/>
</dbReference>
<dbReference type="InterPro" id="IPR002986">
    <property type="entry name" value="DAP_deCOOHase_LysA"/>
</dbReference>
<evidence type="ECO:0000256" key="12">
    <source>
        <dbReference type="HAMAP-Rule" id="MF_02120"/>
    </source>
</evidence>
<feature type="binding site" evidence="12">
    <location>
        <position position="378"/>
    </location>
    <ligand>
        <name>substrate</name>
    </ligand>
</feature>
<dbReference type="NCBIfam" id="TIGR01048">
    <property type="entry name" value="lysA"/>
    <property type="match status" value="1"/>
</dbReference>
<evidence type="ECO:0000256" key="11">
    <source>
        <dbReference type="ARBA" id="ARBA00074972"/>
    </source>
</evidence>
<dbReference type="Pfam" id="PF02784">
    <property type="entry name" value="Orn_Arg_deC_N"/>
    <property type="match status" value="1"/>
</dbReference>
<feature type="binding site" evidence="12">
    <location>
        <position position="434"/>
    </location>
    <ligand>
        <name>pyridoxal 5'-phosphate</name>
        <dbReference type="ChEBI" id="CHEBI:597326"/>
    </ligand>
</feature>
<dbReference type="UniPathway" id="UPA00034">
    <property type="reaction ID" value="UER00027"/>
</dbReference>
<evidence type="ECO:0000256" key="13">
    <source>
        <dbReference type="PIRSR" id="PIRSR600183-50"/>
    </source>
</evidence>
<feature type="binding site" evidence="12">
    <location>
        <begin position="334"/>
        <end position="337"/>
    </location>
    <ligand>
        <name>pyridoxal 5'-phosphate</name>
        <dbReference type="ChEBI" id="CHEBI:597326"/>
    </ligand>
</feature>
<feature type="binding site" evidence="12">
    <location>
        <position position="434"/>
    </location>
    <ligand>
        <name>substrate</name>
    </ligand>
</feature>
<dbReference type="PRINTS" id="PR01179">
    <property type="entry name" value="ODADCRBXLASE"/>
</dbReference>
<dbReference type="InterPro" id="IPR022644">
    <property type="entry name" value="De-COase2_N"/>
</dbReference>
<dbReference type="Proteomes" id="UP000241639">
    <property type="component" value="Unassembled WGS sequence"/>
</dbReference>
<feature type="binding site" evidence="12">
    <location>
        <position position="406"/>
    </location>
    <ligand>
        <name>substrate</name>
    </ligand>
</feature>
<keyword evidence="2 12" id="KW-0028">Amino-acid biosynthesis</keyword>
<dbReference type="CDD" id="cd06828">
    <property type="entry name" value="PLPDE_III_DapDC"/>
    <property type="match status" value="1"/>
</dbReference>
<dbReference type="Pfam" id="PF00278">
    <property type="entry name" value="Orn_DAP_Arg_deC"/>
    <property type="match status" value="1"/>
</dbReference>
<evidence type="ECO:0000256" key="5">
    <source>
        <dbReference type="ARBA" id="ARBA00023154"/>
    </source>
</evidence>
<feature type="domain" description="Orn/DAP/Arg decarboxylase 2 C-terminal" evidence="15">
    <location>
        <begin position="81"/>
        <end position="432"/>
    </location>
</feature>
<keyword evidence="18" id="KW-1185">Reference proteome</keyword>